<name>A0ABN3GF82_9ACTN</name>
<gene>
    <name evidence="3" type="ORF">GCM10010170_039660</name>
</gene>
<reference evidence="3 4" key="1">
    <citation type="journal article" date="2019" name="Int. J. Syst. Evol. Microbiol.">
        <title>The Global Catalogue of Microorganisms (GCM) 10K type strain sequencing project: providing services to taxonomists for standard genome sequencing and annotation.</title>
        <authorList>
            <consortium name="The Broad Institute Genomics Platform"/>
            <consortium name="The Broad Institute Genome Sequencing Center for Infectious Disease"/>
            <person name="Wu L."/>
            <person name="Ma J."/>
        </authorList>
    </citation>
    <scope>NUCLEOTIDE SEQUENCE [LARGE SCALE GENOMIC DNA]</scope>
    <source>
        <strain evidence="3 4">JCM 3272</strain>
    </source>
</reference>
<dbReference type="InterPro" id="IPR009057">
    <property type="entry name" value="Homeodomain-like_sf"/>
</dbReference>
<evidence type="ECO:0000259" key="2">
    <source>
        <dbReference type="PROSITE" id="PS50994"/>
    </source>
</evidence>
<comment type="caution">
    <text evidence="3">The sequence shown here is derived from an EMBL/GenBank/DDBJ whole genome shotgun (WGS) entry which is preliminary data.</text>
</comment>
<feature type="domain" description="Integrase catalytic" evidence="2">
    <location>
        <begin position="252"/>
        <end position="481"/>
    </location>
</feature>
<dbReference type="SUPFAM" id="SSF53098">
    <property type="entry name" value="Ribonuclease H-like"/>
    <property type="match status" value="1"/>
</dbReference>
<evidence type="ECO:0000313" key="4">
    <source>
        <dbReference type="Proteomes" id="UP001501444"/>
    </source>
</evidence>
<keyword evidence="4" id="KW-1185">Reference proteome</keyword>
<dbReference type="InterPro" id="IPR015378">
    <property type="entry name" value="Transposase-like_Mu_C"/>
</dbReference>
<dbReference type="InterPro" id="IPR036397">
    <property type="entry name" value="RNaseH_sf"/>
</dbReference>
<accession>A0ABN3GF82</accession>
<dbReference type="Gene3D" id="3.30.420.10">
    <property type="entry name" value="Ribonuclease H-like superfamily/Ribonuclease H"/>
    <property type="match status" value="1"/>
</dbReference>
<dbReference type="InterPro" id="IPR012337">
    <property type="entry name" value="RNaseH-like_sf"/>
</dbReference>
<dbReference type="Pfam" id="PF09299">
    <property type="entry name" value="Mu-transpos_C"/>
    <property type="match status" value="1"/>
</dbReference>
<dbReference type="Proteomes" id="UP001501444">
    <property type="component" value="Unassembled WGS sequence"/>
</dbReference>
<dbReference type="SUPFAM" id="SSF46689">
    <property type="entry name" value="Homeodomain-like"/>
    <property type="match status" value="1"/>
</dbReference>
<evidence type="ECO:0000313" key="3">
    <source>
        <dbReference type="EMBL" id="GAA2350244.1"/>
    </source>
</evidence>
<dbReference type="PROSITE" id="PS50994">
    <property type="entry name" value="INTEGRASE"/>
    <property type="match status" value="1"/>
</dbReference>
<dbReference type="EMBL" id="BAAARV010000029">
    <property type="protein sequence ID" value="GAA2350244.1"/>
    <property type="molecule type" value="Genomic_DNA"/>
</dbReference>
<protein>
    <submittedName>
        <fullName evidence="3">DDE-type integrase/transposase/recombinase</fullName>
    </submittedName>
</protein>
<evidence type="ECO:0000256" key="1">
    <source>
        <dbReference type="SAM" id="MobiDB-lite"/>
    </source>
</evidence>
<proteinExistence type="predicted"/>
<dbReference type="InterPro" id="IPR001584">
    <property type="entry name" value="Integrase_cat-core"/>
</dbReference>
<sequence>MSGRGRLGPGDRVRVDGTLLTVVGVAGPAVRLADVDGTVSTVPLAVLQASPGFTVIGAGAPLAVPATGTLEGVPAAAVEQARWWEQHILEVLHGRRCDDEGGQSRPEYDPAERSLAGRERSKVAELNAAGVAVTLSTVRRHRLRYQEQGLFGLVDQRVARRTPRFGRVDEAVVEAMRAAIAETTDASSRTAGFVLWRTEQLLAARGDAVPVPSQRTLYRLFDKLAAGKHVTGSATTRRSLANRPDGPFGQVTASAPGELMQIDSTPLDVLVLLDDGVVGRLELTGMIDVATRTVTAAVLRPTTKAVDASVLLARTVTPEPMRPGWVDALRMSRSVLPHQRLLSIDERLEHAAARPVIVPETIVCDHGKVFVSHNFRASCRFLGINFQPGHEATPTDKPHIERMLGSVATGFAQFVAGYTGANTERRGRKVQDGPLWSMLELQELLDEWIVAKWQNRPHDGLRDPASPGRAFTPNEKYAALIEAAGYVPVALSGTDYIELLPARWQAINAYGIRINHRTYDAEALNPLRGQPSGVTAKKERWQIHYDPYDVSRVWVRDPAGGWIRALWKHLDRVPTPFGELAWDHVRKGLPEATEAEIADAVKALLQRAHQGPAAHAATAKKTARRDKRVAARTRAAAAAMPAASVPADEPGEDQQTATARQETRLAKVIPLPLFDPFAEADKPW</sequence>
<organism evidence="3 4">
    <name type="scientific">Dactylosporangium salmoneum</name>
    <dbReference type="NCBI Taxonomy" id="53361"/>
    <lineage>
        <taxon>Bacteria</taxon>
        <taxon>Bacillati</taxon>
        <taxon>Actinomycetota</taxon>
        <taxon>Actinomycetes</taxon>
        <taxon>Micromonosporales</taxon>
        <taxon>Micromonosporaceae</taxon>
        <taxon>Dactylosporangium</taxon>
    </lineage>
</organism>
<feature type="region of interest" description="Disordered" evidence="1">
    <location>
        <begin position="636"/>
        <end position="663"/>
    </location>
</feature>
<feature type="region of interest" description="Disordered" evidence="1">
    <location>
        <begin position="610"/>
        <end position="629"/>
    </location>
</feature>